<feature type="compositionally biased region" description="Low complexity" evidence="1">
    <location>
        <begin position="165"/>
        <end position="174"/>
    </location>
</feature>
<dbReference type="Pfam" id="PF18143">
    <property type="entry name" value="HAD_SAK_2"/>
    <property type="match status" value="1"/>
</dbReference>
<keyword evidence="3" id="KW-1185">Reference proteome</keyword>
<evidence type="ECO:0000256" key="1">
    <source>
        <dbReference type="SAM" id="MobiDB-lite"/>
    </source>
</evidence>
<sequence length="174" mass="19884">MVILLDIDGVLVTEPSWRKVESEADGFMRFNKQSATNLAGILAQTNAAVVLTTTHRISFTNEQWIQVFRLRGIIISSISKLNDKQSLAEMEDRGTEIGDWANDQQDTNFVIIDDDLSINQLPDWIKQRWVATKPFTGIDEEAKQNVLSILLNNQSPKSQKENQRNQRNQKNQRS</sequence>
<evidence type="ECO:0000313" key="3">
    <source>
        <dbReference type="Proteomes" id="UP001589828"/>
    </source>
</evidence>
<reference evidence="2 3" key="1">
    <citation type="submission" date="2024-09" db="EMBL/GenBank/DDBJ databases">
        <authorList>
            <person name="Sun Q."/>
            <person name="Mori K."/>
        </authorList>
    </citation>
    <scope>NUCLEOTIDE SEQUENCE [LARGE SCALE GENOMIC DNA]</scope>
    <source>
        <strain evidence="2 3">NCAIM B.02415</strain>
    </source>
</reference>
<gene>
    <name evidence="2" type="ORF">ACFFGT_25945</name>
</gene>
<organism evidence="2 3">
    <name type="scientific">Mucilaginibacter angelicae</name>
    <dbReference type="NCBI Taxonomy" id="869718"/>
    <lineage>
        <taxon>Bacteria</taxon>
        <taxon>Pseudomonadati</taxon>
        <taxon>Bacteroidota</taxon>
        <taxon>Sphingobacteriia</taxon>
        <taxon>Sphingobacteriales</taxon>
        <taxon>Sphingobacteriaceae</taxon>
        <taxon>Mucilaginibacter</taxon>
    </lineage>
</organism>
<dbReference type="RefSeq" id="WP_377025421.1">
    <property type="nucleotide sequence ID" value="NZ_JBHLTS010000075.1"/>
</dbReference>
<protein>
    <submittedName>
        <fullName evidence="2">HAD domain-containing protein</fullName>
    </submittedName>
</protein>
<comment type="caution">
    <text evidence="2">The sequence shown here is derived from an EMBL/GenBank/DDBJ whole genome shotgun (WGS) entry which is preliminary data.</text>
</comment>
<feature type="region of interest" description="Disordered" evidence="1">
    <location>
        <begin position="152"/>
        <end position="174"/>
    </location>
</feature>
<dbReference type="EMBL" id="JBHLTS010000075">
    <property type="protein sequence ID" value="MFC0517682.1"/>
    <property type="molecule type" value="Genomic_DNA"/>
</dbReference>
<name>A0ABV6LE06_9SPHI</name>
<evidence type="ECO:0000313" key="2">
    <source>
        <dbReference type="EMBL" id="MFC0517682.1"/>
    </source>
</evidence>
<dbReference type="Proteomes" id="UP001589828">
    <property type="component" value="Unassembled WGS sequence"/>
</dbReference>
<accession>A0ABV6LE06</accession>
<proteinExistence type="predicted"/>